<feature type="compositionally biased region" description="Polar residues" evidence="2">
    <location>
        <begin position="37"/>
        <end position="53"/>
    </location>
</feature>
<feature type="region of interest" description="Disordered" evidence="2">
    <location>
        <begin position="319"/>
        <end position="347"/>
    </location>
</feature>
<evidence type="ECO:0000256" key="2">
    <source>
        <dbReference type="SAM" id="MobiDB-lite"/>
    </source>
</evidence>
<dbReference type="KEGG" id="clus:A9F13_17g00913"/>
<proteinExistence type="predicted"/>
<dbReference type="EMBL" id="LYUB02000017">
    <property type="protein sequence ID" value="OVF06872.1"/>
    <property type="molecule type" value="Genomic_DNA"/>
</dbReference>
<feature type="compositionally biased region" description="Polar residues" evidence="2">
    <location>
        <begin position="319"/>
        <end position="346"/>
    </location>
</feature>
<dbReference type="AlphaFoldDB" id="A0AA91T077"/>
<reference evidence="3 4" key="1">
    <citation type="submission" date="2017-04" db="EMBL/GenBank/DDBJ databases">
        <title>Draft genome of the yeast Clavispora lusitaniae type strain CBS 6936.</title>
        <authorList>
            <person name="Durrens P."/>
            <person name="Klopp C."/>
            <person name="Biteau N."/>
            <person name="Fitton-Ouhabi V."/>
            <person name="Dementhon K."/>
            <person name="Accoceberry I."/>
            <person name="Sherman D.J."/>
            <person name="Noel T."/>
        </authorList>
    </citation>
    <scope>NUCLEOTIDE SEQUENCE [LARGE SCALE GENOMIC DNA]</scope>
    <source>
        <strain evidence="3 4">CBS 6936</strain>
    </source>
</reference>
<sequence length="615" mass="67717">MLPSGFESINLGESLEPLTHLAPPESSDDGLDPHDFLSQSLDSSSTGIRANTVSPSAVERLELTPTRSAEISASKLGWKTTPQDSVMSNMGDSLGDSVFFRGVAFSGRRTKGSDGFEQQPREFLQARQDALVTELRRHIHEHSELLSEGDDCTHIRAVLASDFDQLSETCLSLNEVSLREKEIAEELLADFSRWDKRREKVLQRVRAIKSENSKYGTKLAGLIRKKSSVETEIDQLEERIAALKAQKAAITKEIGETSSVLESKSAKYVHRFRELERKGRDVISDYLTFSGVPSQDLSSFLRSEKVDATFSLLDEKNTTNNGAYNLSKSHPATNNSRDTNGAQNPVNGHAMGVQPLEIPTDTNFDGTPNTVSLANSPYKLGYSRGAQSLERLKSGINGFVNNFVLPPKQPASKENVDDLSNTITEKINLSPTLELLKHKVEALEDLSLKSSRLSAFYNDQSIAWKSTCKTLSSQEGLVMSILNSSEPRTEELIERLKIAYSLIEEDLQKANNTHVSAATSKANWLGIIIHQELTALATAIDELTGNNDFVKHLPSVDRSITDLATTKINNDRLSMRITSAGYHPSTAPTTAPAKVFSSNNQEGLYAPRSKSMKSE</sequence>
<feature type="region of interest" description="Disordered" evidence="2">
    <location>
        <begin position="18"/>
        <end position="53"/>
    </location>
</feature>
<organism evidence="3 4">
    <name type="scientific">Clavispora lusitaniae</name>
    <name type="common">Candida lusitaniae</name>
    <dbReference type="NCBI Taxonomy" id="36911"/>
    <lineage>
        <taxon>Eukaryota</taxon>
        <taxon>Fungi</taxon>
        <taxon>Dikarya</taxon>
        <taxon>Ascomycota</taxon>
        <taxon>Saccharomycotina</taxon>
        <taxon>Pichiomycetes</taxon>
        <taxon>Metschnikowiaceae</taxon>
        <taxon>Clavispora</taxon>
    </lineage>
</organism>
<keyword evidence="1" id="KW-0175">Coiled coil</keyword>
<feature type="region of interest" description="Disordered" evidence="2">
    <location>
        <begin position="581"/>
        <end position="615"/>
    </location>
</feature>
<dbReference type="Proteomes" id="UP000195602">
    <property type="component" value="Unassembled WGS sequence"/>
</dbReference>
<accession>A0AA91T077</accession>
<comment type="caution">
    <text evidence="3">The sequence shown here is derived from an EMBL/GenBank/DDBJ whole genome shotgun (WGS) entry which is preliminary data.</text>
</comment>
<evidence type="ECO:0000313" key="4">
    <source>
        <dbReference type="Proteomes" id="UP000195602"/>
    </source>
</evidence>
<feature type="coiled-coil region" evidence="1">
    <location>
        <begin position="219"/>
        <end position="253"/>
    </location>
</feature>
<protein>
    <recommendedName>
        <fullName evidence="5">Autophagy-related protein</fullName>
    </recommendedName>
</protein>
<evidence type="ECO:0000313" key="3">
    <source>
        <dbReference type="EMBL" id="OVF06872.1"/>
    </source>
</evidence>
<evidence type="ECO:0000256" key="1">
    <source>
        <dbReference type="SAM" id="Coils"/>
    </source>
</evidence>
<name>A0AA91T077_CLALS</name>
<gene>
    <name evidence="3" type="ORF">A9F13_17g00913</name>
</gene>
<evidence type="ECO:0008006" key="5">
    <source>
        <dbReference type="Google" id="ProtNLM"/>
    </source>
</evidence>